<dbReference type="RefSeq" id="WP_163818549.1">
    <property type="nucleotide sequence ID" value="NZ_JAAGOB010000005.1"/>
</dbReference>
<dbReference type="Pfam" id="PF06580">
    <property type="entry name" value="His_kinase"/>
    <property type="match status" value="1"/>
</dbReference>
<dbReference type="InterPro" id="IPR050640">
    <property type="entry name" value="Bact_2-comp_sensor_kinase"/>
</dbReference>
<name>A0A6N9YLC6_9ACTN</name>
<evidence type="ECO:0000313" key="2">
    <source>
        <dbReference type="EMBL" id="NED95765.1"/>
    </source>
</evidence>
<evidence type="ECO:0000259" key="1">
    <source>
        <dbReference type="Pfam" id="PF06580"/>
    </source>
</evidence>
<organism evidence="2 3">
    <name type="scientific">Phytoactinopolyspora alkaliphila</name>
    <dbReference type="NCBI Taxonomy" id="1783498"/>
    <lineage>
        <taxon>Bacteria</taxon>
        <taxon>Bacillati</taxon>
        <taxon>Actinomycetota</taxon>
        <taxon>Actinomycetes</taxon>
        <taxon>Jiangellales</taxon>
        <taxon>Jiangellaceae</taxon>
        <taxon>Phytoactinopolyspora</taxon>
    </lineage>
</organism>
<reference evidence="2 3" key="1">
    <citation type="submission" date="2020-02" db="EMBL/GenBank/DDBJ databases">
        <authorList>
            <person name="Li X.-J."/>
            <person name="Feng X.-M."/>
        </authorList>
    </citation>
    <scope>NUCLEOTIDE SEQUENCE [LARGE SCALE GENOMIC DNA]</scope>
    <source>
        <strain evidence="2 3">CGMCC 4.7225</strain>
    </source>
</reference>
<dbReference type="Proteomes" id="UP000469185">
    <property type="component" value="Unassembled WGS sequence"/>
</dbReference>
<accession>A0A6N9YLC6</accession>
<evidence type="ECO:0000313" key="3">
    <source>
        <dbReference type="Proteomes" id="UP000469185"/>
    </source>
</evidence>
<dbReference type="EMBL" id="JAAGOB010000005">
    <property type="protein sequence ID" value="NED95765.1"/>
    <property type="molecule type" value="Genomic_DNA"/>
</dbReference>
<dbReference type="PANTHER" id="PTHR34220:SF7">
    <property type="entry name" value="SENSOR HISTIDINE KINASE YPDA"/>
    <property type="match status" value="1"/>
</dbReference>
<dbReference type="GO" id="GO:0000155">
    <property type="term" value="F:phosphorelay sensor kinase activity"/>
    <property type="evidence" value="ECO:0007669"/>
    <property type="project" value="InterPro"/>
</dbReference>
<proteinExistence type="predicted"/>
<gene>
    <name evidence="2" type="ORF">G1H11_10615</name>
</gene>
<feature type="domain" description="Signal transduction histidine kinase internal region" evidence="1">
    <location>
        <begin position="190"/>
        <end position="235"/>
    </location>
</feature>
<protein>
    <recommendedName>
        <fullName evidence="1">Signal transduction histidine kinase internal region domain-containing protein</fullName>
    </recommendedName>
</protein>
<dbReference type="PANTHER" id="PTHR34220">
    <property type="entry name" value="SENSOR HISTIDINE KINASE YPDA"/>
    <property type="match status" value="1"/>
</dbReference>
<dbReference type="GO" id="GO:0016020">
    <property type="term" value="C:membrane"/>
    <property type="evidence" value="ECO:0007669"/>
    <property type="project" value="InterPro"/>
</dbReference>
<keyword evidence="3" id="KW-1185">Reference proteome</keyword>
<comment type="caution">
    <text evidence="2">The sequence shown here is derived from an EMBL/GenBank/DDBJ whole genome shotgun (WGS) entry which is preliminary data.</text>
</comment>
<sequence length="263" mass="27973">MRSSVVVLIVVAALVVVAAIVLVRLIRSRTVLGTAENQTTYRILHTTSLASPELRAGLGAGAERAARHLRDLLGTTALALTDGDGVVGWAGAGGHHTHDVNRHAAKALDGGSAEVLGPDAIECQRLDCPVRHGVVTALTTEDRVVGALVAYTAARPSAGLVRAVEEVARFVSGQLELAELDQERAKLAEAEIRALRAQISPHFIYNALGAIASSVRSDPEHARELLLEFADFTRSWPMTAERFSTLWIAAPPRTAPTPPESPR</sequence>
<dbReference type="InterPro" id="IPR010559">
    <property type="entry name" value="Sig_transdc_His_kin_internal"/>
</dbReference>
<dbReference type="AlphaFoldDB" id="A0A6N9YLC6"/>